<evidence type="ECO:0000256" key="1">
    <source>
        <dbReference type="ARBA" id="ARBA00022603"/>
    </source>
</evidence>
<gene>
    <name evidence="8" type="ORF">Glove_426g20</name>
</gene>
<dbReference type="InterPro" id="IPR031303">
    <property type="entry name" value="C5_meth_CS"/>
</dbReference>
<dbReference type="InterPro" id="IPR001525">
    <property type="entry name" value="C5_MeTfrase"/>
</dbReference>
<evidence type="ECO:0000256" key="7">
    <source>
        <dbReference type="PROSITE-ProRule" id="PRU01016"/>
    </source>
</evidence>
<evidence type="ECO:0000313" key="8">
    <source>
        <dbReference type="EMBL" id="RHZ54537.1"/>
    </source>
</evidence>
<dbReference type="PANTHER" id="PTHR46098:SF1">
    <property type="entry name" value="TRNA (CYTOSINE(38)-C(5))-METHYLTRANSFERASE"/>
    <property type="match status" value="1"/>
</dbReference>
<dbReference type="InterPro" id="IPR029063">
    <property type="entry name" value="SAM-dependent_MTases_sf"/>
</dbReference>
<dbReference type="Proteomes" id="UP000266861">
    <property type="component" value="Unassembled WGS sequence"/>
</dbReference>
<dbReference type="EMBL" id="PQFF01000377">
    <property type="protein sequence ID" value="RHZ54537.1"/>
    <property type="molecule type" value="Genomic_DNA"/>
</dbReference>
<dbReference type="Pfam" id="PF00145">
    <property type="entry name" value="DNA_methylase"/>
    <property type="match status" value="2"/>
</dbReference>
<dbReference type="EC" id="2.1.1.204" evidence="4"/>
<comment type="caution">
    <text evidence="8">The sequence shown here is derived from an EMBL/GenBank/DDBJ whole genome shotgun (WGS) entry which is preliminary data.</text>
</comment>
<comment type="similarity">
    <text evidence="7">Belongs to the class I-like SAM-binding methyltransferase superfamily. C5-methyltransferase family.</text>
</comment>
<evidence type="ECO:0000256" key="5">
    <source>
        <dbReference type="ARBA" id="ARBA00039681"/>
    </source>
</evidence>
<evidence type="ECO:0000256" key="4">
    <source>
        <dbReference type="ARBA" id="ARBA00039081"/>
    </source>
</evidence>
<evidence type="ECO:0000313" key="9">
    <source>
        <dbReference type="Proteomes" id="UP000266861"/>
    </source>
</evidence>
<dbReference type="GO" id="GO:0005634">
    <property type="term" value="C:nucleus"/>
    <property type="evidence" value="ECO:0007669"/>
    <property type="project" value="TreeGrafter"/>
</dbReference>
<keyword evidence="1 7" id="KW-0489">Methyltransferase</keyword>
<feature type="active site" evidence="7">
    <location>
        <position position="145"/>
    </location>
</feature>
<dbReference type="PRINTS" id="PR00105">
    <property type="entry name" value="C5METTRFRASE"/>
</dbReference>
<dbReference type="GO" id="GO:0032259">
    <property type="term" value="P:methylation"/>
    <property type="evidence" value="ECO:0007669"/>
    <property type="project" value="UniProtKB-KW"/>
</dbReference>
<dbReference type="OrthoDB" id="414133at2759"/>
<dbReference type="PROSITE" id="PS51679">
    <property type="entry name" value="SAM_MT_C5"/>
    <property type="match status" value="1"/>
</dbReference>
<keyword evidence="2 7" id="KW-0808">Transferase</keyword>
<keyword evidence="3 7" id="KW-0949">S-adenosyl-L-methionine</keyword>
<dbReference type="STRING" id="1348612.A0A397GV99"/>
<evidence type="ECO:0000256" key="2">
    <source>
        <dbReference type="ARBA" id="ARBA00022679"/>
    </source>
</evidence>
<evidence type="ECO:0000256" key="6">
    <source>
        <dbReference type="ARBA" id="ARBA00042810"/>
    </source>
</evidence>
<dbReference type="SUPFAM" id="SSF53335">
    <property type="entry name" value="S-adenosyl-L-methionine-dependent methyltransferases"/>
    <property type="match status" value="3"/>
</dbReference>
<dbReference type="GO" id="GO:0008168">
    <property type="term" value="F:methyltransferase activity"/>
    <property type="evidence" value="ECO:0007669"/>
    <property type="project" value="UniProtKB-KW"/>
</dbReference>
<dbReference type="AlphaFoldDB" id="A0A397GV99"/>
<proteinExistence type="inferred from homology"/>
<organism evidence="8 9">
    <name type="scientific">Diversispora epigaea</name>
    <dbReference type="NCBI Taxonomy" id="1348612"/>
    <lineage>
        <taxon>Eukaryota</taxon>
        <taxon>Fungi</taxon>
        <taxon>Fungi incertae sedis</taxon>
        <taxon>Mucoromycota</taxon>
        <taxon>Glomeromycotina</taxon>
        <taxon>Glomeromycetes</taxon>
        <taxon>Diversisporales</taxon>
        <taxon>Diversisporaceae</taxon>
        <taxon>Diversispora</taxon>
    </lineage>
</organism>
<protein>
    <recommendedName>
        <fullName evidence="5">tRNA (cytosine(38)-C(5))-methyltransferase</fullName>
        <ecNumber evidence="4">2.1.1.204</ecNumber>
    </recommendedName>
    <alternativeName>
        <fullName evidence="6">DNA (cytosine-5)-methyltransferase-like protein 2</fullName>
    </alternativeName>
</protein>
<dbReference type="PROSITE" id="PS00095">
    <property type="entry name" value="C5_MTASE_2"/>
    <property type="match status" value="1"/>
</dbReference>
<reference evidence="8 9" key="1">
    <citation type="submission" date="2018-08" db="EMBL/GenBank/DDBJ databases">
        <title>Genome and evolution of the arbuscular mycorrhizal fungus Diversispora epigaea (formerly Glomus versiforme) and its bacterial endosymbionts.</title>
        <authorList>
            <person name="Sun X."/>
            <person name="Fei Z."/>
            <person name="Harrison M."/>
        </authorList>
    </citation>
    <scope>NUCLEOTIDE SEQUENCE [LARGE SCALE GENOMIC DNA]</scope>
    <source>
        <strain evidence="8 9">IT104</strain>
    </source>
</reference>
<dbReference type="Gene3D" id="3.40.50.150">
    <property type="entry name" value="Vaccinia Virus protein VP39"/>
    <property type="match status" value="2"/>
</dbReference>
<dbReference type="PANTHER" id="PTHR46098">
    <property type="entry name" value="TRNA (CYTOSINE(38)-C(5))-METHYLTRANSFERASE"/>
    <property type="match status" value="1"/>
</dbReference>
<evidence type="ECO:0000256" key="3">
    <source>
        <dbReference type="ARBA" id="ARBA00022691"/>
    </source>
</evidence>
<dbReference type="Gene3D" id="3.90.120.10">
    <property type="entry name" value="DNA Methylase, subunit A, domain 2"/>
    <property type="match status" value="2"/>
</dbReference>
<name>A0A397GV99_9GLOM</name>
<keyword evidence="9" id="KW-1185">Reference proteome</keyword>
<dbReference type="InterPro" id="IPR050750">
    <property type="entry name" value="C5-MTase"/>
</dbReference>
<accession>A0A397GV99</accession>
<sequence>MIFKCSSLSDQQKSLSERYEMYRILEFYSGIGGMHFAFNLTGYSGEFLAAFDINTIANSIYRYNFEKNEPKNSIVQQHFAFNLTGYSGEFLAAFDINTIANSIYRYNFEKNEPKNSIVQQRNIESLPLNYYDSFKADIWLMSPPCQPYTRTGRLQGSKDNRSKSFIYLIGLLDKMKNPPKWILIENVKGFEESDTRNTLINQLNNCNYNYQEFFVTPLQLGIPNSRLRYYLLAKKKPLTFKESDSSKILCHIPCSPYDQPFIDNRGEEEGKEKEKEKQDVKNIKNIKIEEKKDDNEIDQIDNNDNIKMKENTSSLSLYNNNQINNNKKVEIKFIKEYLQNEDDLNEDKRYNISDKILIKYGKLFDIVKPSLKRSCCFTKGYYRYVESTGSILQLNEELNVNEIFHKVTPVTNKNNNNNNSSPPQSQEEIISSLKLLKLRYFTEYEISSIMGFPKEFSFSPEITLKQRYKVLGNSINVNEIFHKVTPVTNKNNNNNNSSPPQSQEEIISSLKLLKLRYFTEYEISSIMGFPKEFSFSPEITLKQRYKVLGNSINVKVVAELIKYLLLDE</sequence>